<feature type="region of interest" description="Disordered" evidence="1">
    <location>
        <begin position="51"/>
        <end position="81"/>
    </location>
</feature>
<proteinExistence type="predicted"/>
<evidence type="ECO:0000313" key="3">
    <source>
        <dbReference type="Proteomes" id="UP000180043"/>
    </source>
</evidence>
<comment type="caution">
    <text evidence="2">The sequence shown here is derived from an EMBL/GenBank/DDBJ whole genome shotgun (WGS) entry which is preliminary data.</text>
</comment>
<dbReference type="Proteomes" id="UP000180043">
    <property type="component" value="Unassembled WGS sequence"/>
</dbReference>
<name>A0A1S1LJH7_MYCCH</name>
<accession>A0A1S1LJH7</accession>
<dbReference type="AlphaFoldDB" id="A0A1S1LJH7"/>
<organism evidence="2 3">
    <name type="scientific">Mycobacteroides chelonae</name>
    <name type="common">Mycobacterium chelonae</name>
    <dbReference type="NCBI Taxonomy" id="1774"/>
    <lineage>
        <taxon>Bacteria</taxon>
        <taxon>Bacillati</taxon>
        <taxon>Actinomycetota</taxon>
        <taxon>Actinomycetes</taxon>
        <taxon>Mycobacteriales</taxon>
        <taxon>Mycobacteriaceae</taxon>
        <taxon>Mycobacteroides</taxon>
    </lineage>
</organism>
<reference evidence="2 3" key="1">
    <citation type="submission" date="2016-10" db="EMBL/GenBank/DDBJ databases">
        <title>Evaluation of Human, Veterinary and Environmental Mycobacterium chelonae Isolates by Core Genome Phylogenomic Analysis, Targeted Gene Comparison, and Anti-microbial Susceptibility Patterns: A Tale of Mistaken Identities.</title>
        <authorList>
            <person name="Fogelson S.B."/>
            <person name="Camus A.C."/>
            <person name="Lorenz W."/>
            <person name="Vasireddy R."/>
            <person name="Vasireddy S."/>
            <person name="Smith T."/>
            <person name="Brown-Elliott B.A."/>
            <person name="Wallace R.J.Jr."/>
            <person name="Hasan N.A."/>
            <person name="Reischl U."/>
            <person name="Sanchez S."/>
        </authorList>
    </citation>
    <scope>NUCLEOTIDE SEQUENCE [LARGE SCALE GENOMIC DNA]</scope>
    <source>
        <strain evidence="2 3">15515</strain>
    </source>
</reference>
<dbReference type="EMBL" id="MLIQ01000024">
    <property type="protein sequence ID" value="OHU49739.1"/>
    <property type="molecule type" value="Genomic_DNA"/>
</dbReference>
<evidence type="ECO:0000256" key="1">
    <source>
        <dbReference type="SAM" id="MobiDB-lite"/>
    </source>
</evidence>
<gene>
    <name evidence="2" type="ORF">BKG82_23230</name>
</gene>
<protein>
    <submittedName>
        <fullName evidence="2">Uncharacterized protein</fullName>
    </submittedName>
</protein>
<evidence type="ECO:0000313" key="2">
    <source>
        <dbReference type="EMBL" id="OHU49739.1"/>
    </source>
</evidence>
<sequence length="81" mass="8860">MPAIHHKIYATWRFTAVQLGKQLFTLDLAPLRDDVYPAVACVRGISGQAEFKGAGSHPPAEPDSLDMSVHPGVKADLRTQY</sequence>